<dbReference type="AlphaFoldDB" id="A0A368E4L2"/>
<accession>A0A368E4L2</accession>
<dbReference type="PANTHER" id="PTHR47377:SF1">
    <property type="entry name" value="RHODANESE-LIKE DOMAIN-CONTAINING PROTEIN 4, CHLOROPLASTIC"/>
    <property type="match status" value="1"/>
</dbReference>
<gene>
    <name evidence="2" type="ORF">DBW69_00600</name>
</gene>
<dbReference type="Pfam" id="PF00581">
    <property type="entry name" value="Rhodanese"/>
    <property type="match status" value="1"/>
</dbReference>
<dbReference type="InterPro" id="IPR044240">
    <property type="entry name" value="STR4-like"/>
</dbReference>
<dbReference type="PROSITE" id="PS50206">
    <property type="entry name" value="RHODANESE_3"/>
    <property type="match status" value="1"/>
</dbReference>
<proteinExistence type="predicted"/>
<organism evidence="2 3">
    <name type="scientific">PS1 clade bacterium</name>
    <dbReference type="NCBI Taxonomy" id="2175152"/>
    <lineage>
        <taxon>Bacteria</taxon>
        <taxon>Pseudomonadati</taxon>
        <taxon>Pseudomonadota</taxon>
        <taxon>Alphaproteobacteria</taxon>
        <taxon>PS1 clade</taxon>
    </lineage>
</organism>
<evidence type="ECO:0000313" key="2">
    <source>
        <dbReference type="EMBL" id="RCL78466.1"/>
    </source>
</evidence>
<feature type="domain" description="Rhodanese" evidence="1">
    <location>
        <begin position="40"/>
        <end position="159"/>
    </location>
</feature>
<name>A0A368E4L2_9PROT</name>
<protein>
    <submittedName>
        <fullName evidence="2">Rhodanese-like domain-containing protein</fullName>
    </submittedName>
</protein>
<dbReference type="Proteomes" id="UP000252132">
    <property type="component" value="Unassembled WGS sequence"/>
</dbReference>
<dbReference type="PANTHER" id="PTHR47377">
    <property type="entry name" value="RHODANESE-LIKE DOMAIN-CONTAINING PROTEIN 4, CHLOROPLASTIC"/>
    <property type="match status" value="1"/>
</dbReference>
<dbReference type="InterPro" id="IPR001763">
    <property type="entry name" value="Rhodanese-like_dom"/>
</dbReference>
<dbReference type="EMBL" id="QOQF01000001">
    <property type="protein sequence ID" value="RCL78466.1"/>
    <property type="molecule type" value="Genomic_DNA"/>
</dbReference>
<dbReference type="SUPFAM" id="SSF52821">
    <property type="entry name" value="Rhodanese/Cell cycle control phosphatase"/>
    <property type="match status" value="1"/>
</dbReference>
<dbReference type="Gene3D" id="3.40.250.10">
    <property type="entry name" value="Rhodanese-like domain"/>
    <property type="match status" value="1"/>
</dbReference>
<sequence length="160" mass="17683">MQSDIERKEKASFDFSILENSANGYDGDVTPLTAYEILSQDDDANLVDVRTSAEWAFVGIPDVSSIHHETKFISWQMFPEMNLNADFINMLEAAIPNKTPPVLFLCRSGARSASAARIAKANGYEASFNIAGGFEGDADREHHRGGVNGWKSDNLPWVQQ</sequence>
<dbReference type="InterPro" id="IPR036873">
    <property type="entry name" value="Rhodanese-like_dom_sf"/>
</dbReference>
<evidence type="ECO:0000313" key="3">
    <source>
        <dbReference type="Proteomes" id="UP000252132"/>
    </source>
</evidence>
<dbReference type="SMART" id="SM00450">
    <property type="entry name" value="RHOD"/>
    <property type="match status" value="1"/>
</dbReference>
<reference evidence="2 3" key="1">
    <citation type="journal article" date="2018" name="Microbiome">
        <title>Fine metagenomic profile of the Mediterranean stratified and mixed water columns revealed by assembly and recruitment.</title>
        <authorList>
            <person name="Haro-Moreno J.M."/>
            <person name="Lopez-Perez M."/>
            <person name="De La Torre J.R."/>
            <person name="Picazo A."/>
            <person name="Camacho A."/>
            <person name="Rodriguez-Valera F."/>
        </authorList>
    </citation>
    <scope>NUCLEOTIDE SEQUENCE [LARGE SCALE GENOMIC DNA]</scope>
    <source>
        <strain evidence="2">MED-G55</strain>
    </source>
</reference>
<comment type="caution">
    <text evidence="2">The sequence shown here is derived from an EMBL/GenBank/DDBJ whole genome shotgun (WGS) entry which is preliminary data.</text>
</comment>
<evidence type="ECO:0000259" key="1">
    <source>
        <dbReference type="PROSITE" id="PS50206"/>
    </source>
</evidence>